<keyword evidence="3" id="KW-1185">Reference proteome</keyword>
<evidence type="ECO:0000313" key="3">
    <source>
        <dbReference type="Proteomes" id="UP000636505"/>
    </source>
</evidence>
<organism evidence="2 3">
    <name type="scientific">Vasconcelosia minhoensis LEGE 07310</name>
    <dbReference type="NCBI Taxonomy" id="915328"/>
    <lineage>
        <taxon>Bacteria</taxon>
        <taxon>Bacillati</taxon>
        <taxon>Cyanobacteriota</taxon>
        <taxon>Cyanophyceae</taxon>
        <taxon>Nodosilineales</taxon>
        <taxon>Cymatolegaceae</taxon>
        <taxon>Vasconcelosia</taxon>
        <taxon>Vasconcelosia minhoensis</taxon>
    </lineage>
</organism>
<proteinExistence type="predicted"/>
<evidence type="ECO:0000259" key="1">
    <source>
        <dbReference type="Pfam" id="PF13546"/>
    </source>
</evidence>
<protein>
    <submittedName>
        <fullName evidence="2">Transposase</fullName>
    </submittedName>
</protein>
<name>A0A8J7AYD0_9CYAN</name>
<accession>A0A8J7AYD0</accession>
<reference evidence="2" key="1">
    <citation type="submission" date="2020-10" db="EMBL/GenBank/DDBJ databases">
        <authorList>
            <person name="Castelo-Branco R."/>
            <person name="Eusebio N."/>
            <person name="Adriana R."/>
            <person name="Vieira A."/>
            <person name="Brugerolle De Fraissinette N."/>
            <person name="Rezende De Castro R."/>
            <person name="Schneider M.P."/>
            <person name="Vasconcelos V."/>
            <person name="Leao P.N."/>
        </authorList>
    </citation>
    <scope>NUCLEOTIDE SEQUENCE</scope>
    <source>
        <strain evidence="2">LEGE 07310</strain>
    </source>
</reference>
<evidence type="ECO:0000313" key="2">
    <source>
        <dbReference type="EMBL" id="MBE9078507.1"/>
    </source>
</evidence>
<comment type="caution">
    <text evidence="2">The sequence shown here is derived from an EMBL/GenBank/DDBJ whole genome shotgun (WGS) entry which is preliminary data.</text>
</comment>
<dbReference type="RefSeq" id="WP_193908412.1">
    <property type="nucleotide sequence ID" value="NZ_JADEXG010000034.1"/>
</dbReference>
<feature type="domain" description="Transposase IS701-like DDE" evidence="1">
    <location>
        <begin position="6"/>
        <end position="239"/>
    </location>
</feature>
<dbReference type="EMBL" id="JADEXG010000034">
    <property type="protein sequence ID" value="MBE9078507.1"/>
    <property type="molecule type" value="Genomic_DNA"/>
</dbReference>
<dbReference type="Pfam" id="PF13546">
    <property type="entry name" value="DDE_5"/>
    <property type="match status" value="1"/>
</dbReference>
<dbReference type="AlphaFoldDB" id="A0A8J7AYD0"/>
<sequence>MGNGRDGLFDLMDAVLTSRSITSFAELSLSPVFRRAWSSLYKSLARSQPPSRKLMGLYAEQLPTASAGQLVLAGDHTAWPRLWSPTLQERTYEHQPPAYAEAAPVTIGQGYSTLVCVPEPQGSWALPLLHERITSFETPLEKAAAQLKTVCEGIEHRPLSLWDSEYGCGRFVQLSAEIACDKLMRLRPNRVVYGPPPPYPGHGRPAKHGDKFALKAADTWWPAEAQCTVDSEALGTLRLRQWSGVHSAYS</sequence>
<dbReference type="Proteomes" id="UP000636505">
    <property type="component" value="Unassembled WGS sequence"/>
</dbReference>
<gene>
    <name evidence="2" type="ORF">IQ241_14575</name>
</gene>
<dbReference type="InterPro" id="IPR038721">
    <property type="entry name" value="IS701-like_DDE_dom"/>
</dbReference>